<protein>
    <submittedName>
        <fullName evidence="1">Uncharacterized protein</fullName>
    </submittedName>
</protein>
<accession>A0A7S0ZXK8</accession>
<evidence type="ECO:0000313" key="1">
    <source>
        <dbReference type="EMBL" id="CAD8835246.1"/>
    </source>
</evidence>
<dbReference type="PROSITE" id="PS51257">
    <property type="entry name" value="PROKAR_LIPOPROTEIN"/>
    <property type="match status" value="1"/>
</dbReference>
<gene>
    <name evidence="1" type="ORF">NSCI0253_LOCUS9594</name>
</gene>
<dbReference type="EMBL" id="HBFQ01013839">
    <property type="protein sequence ID" value="CAD8835246.1"/>
    <property type="molecule type" value="Transcribed_RNA"/>
</dbReference>
<reference evidence="1" key="1">
    <citation type="submission" date="2021-01" db="EMBL/GenBank/DDBJ databases">
        <authorList>
            <person name="Corre E."/>
            <person name="Pelletier E."/>
            <person name="Niang G."/>
            <person name="Scheremetjew M."/>
            <person name="Finn R."/>
            <person name="Kale V."/>
            <person name="Holt S."/>
            <person name="Cochrane G."/>
            <person name="Meng A."/>
            <person name="Brown T."/>
            <person name="Cohen L."/>
        </authorList>
    </citation>
    <scope>NUCLEOTIDE SEQUENCE</scope>
</reference>
<proteinExistence type="predicted"/>
<name>A0A7S0ZXK8_NOCSC</name>
<dbReference type="AlphaFoldDB" id="A0A7S0ZXK8"/>
<organism evidence="1">
    <name type="scientific">Noctiluca scintillans</name>
    <name type="common">Sea sparkle</name>
    <name type="synonym">Red tide dinoflagellate</name>
    <dbReference type="NCBI Taxonomy" id="2966"/>
    <lineage>
        <taxon>Eukaryota</taxon>
        <taxon>Sar</taxon>
        <taxon>Alveolata</taxon>
        <taxon>Dinophyceae</taxon>
        <taxon>Noctilucales</taxon>
        <taxon>Noctilucaceae</taxon>
        <taxon>Noctiluca</taxon>
    </lineage>
</organism>
<sequence>MWVRFVAYWIHSGSSACMDVTMVRYEDLSDSDRFLDTVSVLVNAFNSSVSSTAIERATSTYPPSTGSTYNVYANASFDDNNTLQAFASVCLEERDLMSALGYEMFLERIVQ</sequence>